<accession>A0A317ZXB6</accession>
<reference evidence="7 8" key="1">
    <citation type="submission" date="2018-05" db="EMBL/GenBank/DDBJ databases">
        <title>Genetic diversity of glacier-inhabiting Cryobacterium bacteria in China and description of Cryobacterium mengkeensis sp. nov. and Arthrobacter glacialis sp. nov.</title>
        <authorList>
            <person name="Liu Q."/>
            <person name="Xin Y.-H."/>
        </authorList>
    </citation>
    <scope>NUCLEOTIDE SEQUENCE [LARGE SCALE GENOMIC DNA]</scope>
    <source>
        <strain evidence="7 8">SK-1</strain>
    </source>
</reference>
<feature type="transmembrane region" description="Helical" evidence="6">
    <location>
        <begin position="103"/>
        <end position="124"/>
    </location>
</feature>
<dbReference type="RefSeq" id="WP_110126567.1">
    <property type="nucleotide sequence ID" value="NZ_QHLY01000009.1"/>
</dbReference>
<dbReference type="GO" id="GO:0005886">
    <property type="term" value="C:plasma membrane"/>
    <property type="evidence" value="ECO:0007669"/>
    <property type="project" value="UniProtKB-SubCell"/>
</dbReference>
<feature type="transmembrane region" description="Helical" evidence="6">
    <location>
        <begin position="373"/>
        <end position="393"/>
    </location>
</feature>
<dbReference type="OrthoDB" id="9792579at2"/>
<feature type="transmembrane region" description="Helical" evidence="6">
    <location>
        <begin position="130"/>
        <end position="152"/>
    </location>
</feature>
<organism evidence="7 8">
    <name type="scientific">Cryobacterium arcticum</name>
    <dbReference type="NCBI Taxonomy" id="670052"/>
    <lineage>
        <taxon>Bacteria</taxon>
        <taxon>Bacillati</taxon>
        <taxon>Actinomycetota</taxon>
        <taxon>Actinomycetes</taxon>
        <taxon>Micrococcales</taxon>
        <taxon>Microbacteriaceae</taxon>
        <taxon>Cryobacterium</taxon>
    </lineage>
</organism>
<keyword evidence="4 6" id="KW-1133">Transmembrane helix</keyword>
<dbReference type="CDD" id="cd06580">
    <property type="entry name" value="TM_PBP1_transp_TpRbsC_like"/>
    <property type="match status" value="1"/>
</dbReference>
<name>A0A317ZXB6_9MICO</name>
<protein>
    <submittedName>
        <fullName evidence="7">ABC transporter permease</fullName>
    </submittedName>
</protein>
<evidence type="ECO:0000256" key="3">
    <source>
        <dbReference type="ARBA" id="ARBA00022692"/>
    </source>
</evidence>
<feature type="transmembrane region" description="Helical" evidence="6">
    <location>
        <begin position="159"/>
        <end position="180"/>
    </location>
</feature>
<keyword evidence="8" id="KW-1185">Reference proteome</keyword>
<dbReference type="Proteomes" id="UP000246722">
    <property type="component" value="Unassembled WGS sequence"/>
</dbReference>
<evidence type="ECO:0000256" key="5">
    <source>
        <dbReference type="ARBA" id="ARBA00023136"/>
    </source>
</evidence>
<dbReference type="PANTHER" id="PTHR43370">
    <property type="entry name" value="SUGAR ABC TRANSPORTER INTEGRAL MEMBRANE PROTEIN-RELATED"/>
    <property type="match status" value="1"/>
</dbReference>
<dbReference type="GO" id="GO:0022857">
    <property type="term" value="F:transmembrane transporter activity"/>
    <property type="evidence" value="ECO:0007669"/>
    <property type="project" value="InterPro"/>
</dbReference>
<feature type="transmembrane region" description="Helical" evidence="6">
    <location>
        <begin position="399"/>
        <end position="417"/>
    </location>
</feature>
<feature type="transmembrane region" description="Helical" evidence="6">
    <location>
        <begin position="30"/>
        <end position="49"/>
    </location>
</feature>
<dbReference type="Pfam" id="PF02653">
    <property type="entry name" value="BPD_transp_2"/>
    <property type="match status" value="1"/>
</dbReference>
<comment type="caution">
    <text evidence="7">The sequence shown here is derived from an EMBL/GenBank/DDBJ whole genome shotgun (WGS) entry which is preliminary data.</text>
</comment>
<gene>
    <name evidence="7" type="ORF">CTB96_08885</name>
</gene>
<feature type="transmembrane region" description="Helical" evidence="6">
    <location>
        <begin position="186"/>
        <end position="208"/>
    </location>
</feature>
<proteinExistence type="predicted"/>
<dbReference type="InterPro" id="IPR001851">
    <property type="entry name" value="ABC_transp_permease"/>
</dbReference>
<keyword evidence="3 6" id="KW-0812">Transmembrane</keyword>
<dbReference type="AlphaFoldDB" id="A0A317ZXB6"/>
<evidence type="ECO:0000256" key="2">
    <source>
        <dbReference type="ARBA" id="ARBA00022475"/>
    </source>
</evidence>
<feature type="transmembrane region" description="Helical" evidence="6">
    <location>
        <begin position="273"/>
        <end position="290"/>
    </location>
</feature>
<keyword evidence="2" id="KW-1003">Cell membrane</keyword>
<sequence length="432" mass="45356">MSTIAPVNQPTQPVEPGDGPATTVIKSWKVPIVLGVFTVLGFLLLVVFGRSGTSTMVLSTSSDLIQLPDVLLPTRETGIVVSVLMLAITGVSIWMVQTHRKTPLWLISVFALLLLIGFLAWASADARIPVPGLLFGSLSLAVPLIFGALGGVISERVGVVNVAIEGQLLAGAFTSAIVASVTQQPLLGLVAAMIAGTLVSFVLAAFAIKYFVDQVIVGVVLNVLVTGLTGFLFSQVLAPNAALLNQPPKFERINIPLLSEIPIIGPVFFRQTLIVYIMYIAVAAVYYGIFHTRWGLRLRSVGEHPQAADTVGINVNGTRFWNVSLAGAVAGLGGAYFTLGSVGAFGKEMTAGAGFIALAAVIFGRWDPIRATLAALLFGFASNLQNVLSIIGSPVPSEFMLMLPYLVTIFAVAGLVGQSRGPAASGKPYLKS</sequence>
<evidence type="ECO:0000313" key="7">
    <source>
        <dbReference type="EMBL" id="PXA70093.1"/>
    </source>
</evidence>
<feature type="transmembrane region" description="Helical" evidence="6">
    <location>
        <begin position="77"/>
        <end position="96"/>
    </location>
</feature>
<evidence type="ECO:0000256" key="1">
    <source>
        <dbReference type="ARBA" id="ARBA00004651"/>
    </source>
</evidence>
<evidence type="ECO:0000256" key="6">
    <source>
        <dbReference type="SAM" id="Phobius"/>
    </source>
</evidence>
<dbReference type="EMBL" id="QHLY01000009">
    <property type="protein sequence ID" value="PXA70093.1"/>
    <property type="molecule type" value="Genomic_DNA"/>
</dbReference>
<feature type="transmembrane region" description="Helical" evidence="6">
    <location>
        <begin position="215"/>
        <end position="238"/>
    </location>
</feature>
<feature type="transmembrane region" description="Helical" evidence="6">
    <location>
        <begin position="349"/>
        <end position="366"/>
    </location>
</feature>
<evidence type="ECO:0000256" key="4">
    <source>
        <dbReference type="ARBA" id="ARBA00022989"/>
    </source>
</evidence>
<evidence type="ECO:0000313" key="8">
    <source>
        <dbReference type="Proteomes" id="UP000246722"/>
    </source>
</evidence>
<comment type="subcellular location">
    <subcellularLocation>
        <location evidence="1">Cell membrane</location>
        <topology evidence="1">Multi-pass membrane protein</topology>
    </subcellularLocation>
</comment>
<feature type="transmembrane region" description="Helical" evidence="6">
    <location>
        <begin position="320"/>
        <end position="337"/>
    </location>
</feature>
<keyword evidence="5 6" id="KW-0472">Membrane</keyword>
<dbReference type="PANTHER" id="PTHR43370:SF1">
    <property type="entry name" value="GUANOSINE ABC TRANSPORTER PERMEASE PROTEIN NUPQ"/>
    <property type="match status" value="1"/>
</dbReference>